<dbReference type="EMBL" id="CM042019">
    <property type="protein sequence ID" value="KAI3824964.1"/>
    <property type="molecule type" value="Genomic_DNA"/>
</dbReference>
<name>A0ACB9JY57_9ASTR</name>
<comment type="caution">
    <text evidence="1">The sequence shown here is derived from an EMBL/GenBank/DDBJ whole genome shotgun (WGS) entry which is preliminary data.</text>
</comment>
<reference evidence="2" key="1">
    <citation type="journal article" date="2022" name="Mol. Ecol. Resour.">
        <title>The genomes of chicory, endive, great burdock and yacon provide insights into Asteraceae palaeo-polyploidization history and plant inulin production.</title>
        <authorList>
            <person name="Fan W."/>
            <person name="Wang S."/>
            <person name="Wang H."/>
            <person name="Wang A."/>
            <person name="Jiang F."/>
            <person name="Liu H."/>
            <person name="Zhao H."/>
            <person name="Xu D."/>
            <person name="Zhang Y."/>
        </authorList>
    </citation>
    <scope>NUCLEOTIDE SEQUENCE [LARGE SCALE GENOMIC DNA]</scope>
    <source>
        <strain evidence="2">cv. Yunnan</strain>
    </source>
</reference>
<protein>
    <submittedName>
        <fullName evidence="1">Uncharacterized protein</fullName>
    </submittedName>
</protein>
<accession>A0ACB9JY57</accession>
<proteinExistence type="predicted"/>
<sequence length="109" mass="12188">MNRGLINSDLEARISLLTSNSFTLLFCSLPFCNSNPNSIYRWPLKSSTSTSRLPSLLNLGSPLSAKSIWCSFHLSRLHSFPADGNLCLKYQGIVAYVCDMILCFVMVMF</sequence>
<dbReference type="Proteomes" id="UP001056120">
    <property type="component" value="Linkage Group LG02"/>
</dbReference>
<keyword evidence="2" id="KW-1185">Reference proteome</keyword>
<reference evidence="1 2" key="2">
    <citation type="journal article" date="2022" name="Mol. Ecol. Resour.">
        <title>The genomes of chicory, endive, great burdock and yacon provide insights into Asteraceae paleo-polyploidization history and plant inulin production.</title>
        <authorList>
            <person name="Fan W."/>
            <person name="Wang S."/>
            <person name="Wang H."/>
            <person name="Wang A."/>
            <person name="Jiang F."/>
            <person name="Liu H."/>
            <person name="Zhao H."/>
            <person name="Xu D."/>
            <person name="Zhang Y."/>
        </authorList>
    </citation>
    <scope>NUCLEOTIDE SEQUENCE [LARGE SCALE GENOMIC DNA]</scope>
    <source>
        <strain evidence="2">cv. Yunnan</strain>
        <tissue evidence="1">Leaves</tissue>
    </source>
</reference>
<gene>
    <name evidence="1" type="ORF">L1987_06437</name>
</gene>
<organism evidence="1 2">
    <name type="scientific">Smallanthus sonchifolius</name>
    <dbReference type="NCBI Taxonomy" id="185202"/>
    <lineage>
        <taxon>Eukaryota</taxon>
        <taxon>Viridiplantae</taxon>
        <taxon>Streptophyta</taxon>
        <taxon>Embryophyta</taxon>
        <taxon>Tracheophyta</taxon>
        <taxon>Spermatophyta</taxon>
        <taxon>Magnoliopsida</taxon>
        <taxon>eudicotyledons</taxon>
        <taxon>Gunneridae</taxon>
        <taxon>Pentapetalae</taxon>
        <taxon>asterids</taxon>
        <taxon>campanulids</taxon>
        <taxon>Asterales</taxon>
        <taxon>Asteraceae</taxon>
        <taxon>Asteroideae</taxon>
        <taxon>Heliantheae alliance</taxon>
        <taxon>Millerieae</taxon>
        <taxon>Smallanthus</taxon>
    </lineage>
</organism>
<evidence type="ECO:0000313" key="2">
    <source>
        <dbReference type="Proteomes" id="UP001056120"/>
    </source>
</evidence>
<evidence type="ECO:0000313" key="1">
    <source>
        <dbReference type="EMBL" id="KAI3824964.1"/>
    </source>
</evidence>